<dbReference type="OrthoDB" id="191686at2759"/>
<keyword evidence="5" id="KW-1003">Cell membrane</keyword>
<evidence type="ECO:0000256" key="13">
    <source>
        <dbReference type="ARBA" id="ARBA00023136"/>
    </source>
</evidence>
<evidence type="ECO:0000256" key="14">
    <source>
        <dbReference type="ARBA" id="ARBA00023242"/>
    </source>
</evidence>
<evidence type="ECO:0000256" key="6">
    <source>
        <dbReference type="ARBA" id="ARBA00022490"/>
    </source>
</evidence>
<reference evidence="18" key="1">
    <citation type="submission" date="2021-02" db="EMBL/GenBank/DDBJ databases">
        <authorList>
            <person name="Nowell W R."/>
        </authorList>
    </citation>
    <scope>NUCLEOTIDE SEQUENCE</scope>
</reference>
<evidence type="ECO:0000256" key="7">
    <source>
        <dbReference type="ARBA" id="ARBA00022553"/>
    </source>
</evidence>
<dbReference type="Pfam" id="PF13499">
    <property type="entry name" value="EF-hand_7"/>
    <property type="match status" value="1"/>
</dbReference>
<keyword evidence="4" id="KW-0813">Transport</keyword>
<comment type="caution">
    <text evidence="18">The sequence shown here is derived from an EMBL/GenBank/DDBJ whole genome shotgun (WGS) entry which is preliminary data.</text>
</comment>
<keyword evidence="15" id="KW-0449">Lipoprotein</keyword>
<evidence type="ECO:0000313" key="20">
    <source>
        <dbReference type="Proteomes" id="UP000663828"/>
    </source>
</evidence>
<gene>
    <name evidence="19" type="ORF">EDS130_LOCUS14290</name>
    <name evidence="18" type="ORF">XAT740_LOCUS3057</name>
</gene>
<dbReference type="GO" id="GO:0005509">
    <property type="term" value="F:calcium ion binding"/>
    <property type="evidence" value="ECO:0007669"/>
    <property type="project" value="InterPro"/>
</dbReference>
<evidence type="ECO:0000256" key="11">
    <source>
        <dbReference type="ARBA" id="ARBA00022837"/>
    </source>
</evidence>
<dbReference type="InterPro" id="IPR051875">
    <property type="entry name" value="Calcineurin_B_homologous"/>
</dbReference>
<keyword evidence="10" id="KW-0677">Repeat</keyword>
<dbReference type="InterPro" id="IPR011992">
    <property type="entry name" value="EF-hand-dom_pair"/>
</dbReference>
<dbReference type="Gene3D" id="1.10.238.10">
    <property type="entry name" value="EF-hand"/>
    <property type="match status" value="1"/>
</dbReference>
<keyword evidence="12" id="KW-0653">Protein transport</keyword>
<dbReference type="EMBL" id="CAJNOR010000114">
    <property type="protein sequence ID" value="CAF0802743.1"/>
    <property type="molecule type" value="Genomic_DNA"/>
</dbReference>
<keyword evidence="11" id="KW-0106">Calcium</keyword>
<dbReference type="Proteomes" id="UP000663828">
    <property type="component" value="Unassembled WGS sequence"/>
</dbReference>
<accession>A0A813T1L1</accession>
<dbReference type="PANTHER" id="PTHR46002">
    <property type="entry name" value="EG:114D9.1 PROTEIN-RELATED"/>
    <property type="match status" value="1"/>
</dbReference>
<keyword evidence="13" id="KW-0472">Membrane</keyword>
<evidence type="ECO:0000256" key="16">
    <source>
        <dbReference type="ARBA" id="ARBA00038164"/>
    </source>
</evidence>
<dbReference type="InterPro" id="IPR018247">
    <property type="entry name" value="EF_Hand_1_Ca_BS"/>
</dbReference>
<evidence type="ECO:0000256" key="4">
    <source>
        <dbReference type="ARBA" id="ARBA00022448"/>
    </source>
</evidence>
<feature type="domain" description="EF-hand" evidence="17">
    <location>
        <begin position="147"/>
        <end position="182"/>
    </location>
</feature>
<dbReference type="PROSITE" id="PS50222">
    <property type="entry name" value="EF_HAND_2"/>
    <property type="match status" value="2"/>
</dbReference>
<evidence type="ECO:0000256" key="5">
    <source>
        <dbReference type="ARBA" id="ARBA00022475"/>
    </source>
</evidence>
<evidence type="ECO:0000259" key="17">
    <source>
        <dbReference type="PROSITE" id="PS50222"/>
    </source>
</evidence>
<keyword evidence="20" id="KW-1185">Reference proteome</keyword>
<sequence>MGSNASIMLQQEDLQNICQQTGFTVKQVQRLYSRFKALDKRDCGYLTREDLQCIPEVNINPLGERLIDVIMDDYGEHNKINFKQFIFLLAKFRQGKIKSLITEYNTRESKLRFLFDMYDRNHDLKIDRSELLDVLKMMVGGNIHDDQIATIADHTIGELDKDGDRSITFEEFCKTLERIDADEKMSMKFLS</sequence>
<organism evidence="18 20">
    <name type="scientific">Adineta ricciae</name>
    <name type="common">Rotifer</name>
    <dbReference type="NCBI Taxonomy" id="249248"/>
    <lineage>
        <taxon>Eukaryota</taxon>
        <taxon>Metazoa</taxon>
        <taxon>Spiralia</taxon>
        <taxon>Gnathifera</taxon>
        <taxon>Rotifera</taxon>
        <taxon>Eurotatoria</taxon>
        <taxon>Bdelloidea</taxon>
        <taxon>Adinetida</taxon>
        <taxon>Adinetidae</taxon>
        <taxon>Adineta</taxon>
    </lineage>
</organism>
<keyword evidence="6" id="KW-0963">Cytoplasm</keyword>
<feature type="domain" description="EF-hand" evidence="17">
    <location>
        <begin position="106"/>
        <end position="141"/>
    </location>
</feature>
<evidence type="ECO:0000313" key="18">
    <source>
        <dbReference type="EMBL" id="CAF0802743.1"/>
    </source>
</evidence>
<evidence type="ECO:0000313" key="19">
    <source>
        <dbReference type="EMBL" id="CAF0989076.1"/>
    </source>
</evidence>
<protein>
    <recommendedName>
        <fullName evidence="17">EF-hand domain-containing protein</fullName>
    </recommendedName>
</protein>
<dbReference type="SMART" id="SM00054">
    <property type="entry name" value="EFh"/>
    <property type="match status" value="2"/>
</dbReference>
<evidence type="ECO:0000256" key="3">
    <source>
        <dbReference type="ARBA" id="ARBA00004496"/>
    </source>
</evidence>
<keyword evidence="9" id="KW-0479">Metal-binding</keyword>
<dbReference type="GO" id="GO:0015031">
    <property type="term" value="P:protein transport"/>
    <property type="evidence" value="ECO:0007669"/>
    <property type="project" value="UniProtKB-KW"/>
</dbReference>
<dbReference type="PROSITE" id="PS00018">
    <property type="entry name" value="EF_HAND_1"/>
    <property type="match status" value="1"/>
</dbReference>
<dbReference type="AlphaFoldDB" id="A0A813T1L1"/>
<evidence type="ECO:0000256" key="15">
    <source>
        <dbReference type="ARBA" id="ARBA00023288"/>
    </source>
</evidence>
<evidence type="ECO:0000256" key="10">
    <source>
        <dbReference type="ARBA" id="ARBA00022737"/>
    </source>
</evidence>
<dbReference type="GO" id="GO:0005886">
    <property type="term" value="C:plasma membrane"/>
    <property type="evidence" value="ECO:0007669"/>
    <property type="project" value="UniProtKB-SubCell"/>
</dbReference>
<dbReference type="Proteomes" id="UP000663852">
    <property type="component" value="Unassembled WGS sequence"/>
</dbReference>
<evidence type="ECO:0000256" key="9">
    <source>
        <dbReference type="ARBA" id="ARBA00022723"/>
    </source>
</evidence>
<dbReference type="GO" id="GO:0005737">
    <property type="term" value="C:cytoplasm"/>
    <property type="evidence" value="ECO:0007669"/>
    <property type="project" value="UniProtKB-SubCell"/>
</dbReference>
<dbReference type="GO" id="GO:0005634">
    <property type="term" value="C:nucleus"/>
    <property type="evidence" value="ECO:0007669"/>
    <property type="project" value="UniProtKB-SubCell"/>
</dbReference>
<evidence type="ECO:0000256" key="2">
    <source>
        <dbReference type="ARBA" id="ARBA00004236"/>
    </source>
</evidence>
<evidence type="ECO:0000256" key="12">
    <source>
        <dbReference type="ARBA" id="ARBA00022927"/>
    </source>
</evidence>
<dbReference type="CDD" id="cd00051">
    <property type="entry name" value="EFh"/>
    <property type="match status" value="1"/>
</dbReference>
<dbReference type="SUPFAM" id="SSF47473">
    <property type="entry name" value="EF-hand"/>
    <property type="match status" value="1"/>
</dbReference>
<dbReference type="InterPro" id="IPR002048">
    <property type="entry name" value="EF_hand_dom"/>
</dbReference>
<keyword evidence="14" id="KW-0539">Nucleus</keyword>
<proteinExistence type="inferred from homology"/>
<keyword evidence="8" id="KW-0519">Myristate</keyword>
<dbReference type="EMBL" id="CAJNOJ010000058">
    <property type="protein sequence ID" value="CAF0989076.1"/>
    <property type="molecule type" value="Genomic_DNA"/>
</dbReference>
<evidence type="ECO:0000256" key="1">
    <source>
        <dbReference type="ARBA" id="ARBA00004123"/>
    </source>
</evidence>
<comment type="subcellular location">
    <subcellularLocation>
        <location evidence="2">Cell membrane</location>
    </subcellularLocation>
    <subcellularLocation>
        <location evidence="3">Cytoplasm</location>
    </subcellularLocation>
    <subcellularLocation>
        <location evidence="1">Nucleus</location>
    </subcellularLocation>
</comment>
<evidence type="ECO:0000256" key="8">
    <source>
        <dbReference type="ARBA" id="ARBA00022707"/>
    </source>
</evidence>
<keyword evidence="7" id="KW-0597">Phosphoprotein</keyword>
<name>A0A813T1L1_ADIRI</name>
<comment type="similarity">
    <text evidence="16">Belongs to the calcineurin regulatory subunit family. CHP subfamily.</text>
</comment>